<name>A0ABT1BJ59_9BURK</name>
<dbReference type="RefSeq" id="WP_252768710.1">
    <property type="nucleotide sequence ID" value="NZ_JAMXMC010000003.1"/>
</dbReference>
<gene>
    <name evidence="3" type="ORF">M0L44_05815</name>
</gene>
<evidence type="ECO:0000313" key="4">
    <source>
        <dbReference type="Proteomes" id="UP001204851"/>
    </source>
</evidence>
<evidence type="ECO:0000256" key="2">
    <source>
        <dbReference type="SAM" id="SignalP"/>
    </source>
</evidence>
<keyword evidence="1" id="KW-0175">Coiled coil</keyword>
<reference evidence="3 4" key="1">
    <citation type="submission" date="2022-06" db="EMBL/GenBank/DDBJ databases">
        <title>Ideonella sp. NS12-5 Genome sequencing and assembly.</title>
        <authorList>
            <person name="Jung Y."/>
        </authorList>
    </citation>
    <scope>NUCLEOTIDE SEQUENCE [LARGE SCALE GENOMIC DNA]</scope>
    <source>
        <strain evidence="3 4">NS12-5</strain>
    </source>
</reference>
<dbReference type="Proteomes" id="UP001204851">
    <property type="component" value="Unassembled WGS sequence"/>
</dbReference>
<sequence>MQRSSTIALLPGLLLALCAGSALAADNGKINTLGNASTKAPIMSREELRACLKQQDALKARAEDGKTKRTQLDVERKQLEADKDAIAAEHAALAARIEKVASDFNAKVAEQSKTVEEFNAKMDAMNKAAAKGDNVDRQRQKLEREGKAIQQASDDLNAQNKTLNDQIAADKAAFDTKNTAFQARADDWNARNRTMDTTAAEYDMDLDAWKKQCGGRNYREIDEKVIRSGG</sequence>
<keyword evidence="2" id="KW-0732">Signal</keyword>
<feature type="signal peptide" evidence="2">
    <location>
        <begin position="1"/>
        <end position="24"/>
    </location>
</feature>
<comment type="caution">
    <text evidence="3">The sequence shown here is derived from an EMBL/GenBank/DDBJ whole genome shotgun (WGS) entry which is preliminary data.</text>
</comment>
<protein>
    <recommendedName>
        <fullName evidence="5">Chromosome partition protein Smc</fullName>
    </recommendedName>
</protein>
<evidence type="ECO:0000313" key="3">
    <source>
        <dbReference type="EMBL" id="MCO5976235.1"/>
    </source>
</evidence>
<feature type="chain" id="PRO_5045919245" description="Chromosome partition protein Smc" evidence="2">
    <location>
        <begin position="25"/>
        <end position="230"/>
    </location>
</feature>
<dbReference type="EMBL" id="JAMXMC010000003">
    <property type="protein sequence ID" value="MCO5976235.1"/>
    <property type="molecule type" value="Genomic_DNA"/>
</dbReference>
<evidence type="ECO:0008006" key="5">
    <source>
        <dbReference type="Google" id="ProtNLM"/>
    </source>
</evidence>
<feature type="coiled-coil region" evidence="1">
    <location>
        <begin position="69"/>
        <end position="159"/>
    </location>
</feature>
<proteinExistence type="predicted"/>
<evidence type="ECO:0000256" key="1">
    <source>
        <dbReference type="SAM" id="Coils"/>
    </source>
</evidence>
<organism evidence="3 4">
    <name type="scientific">Ideonella oryzae</name>
    <dbReference type="NCBI Taxonomy" id="2937441"/>
    <lineage>
        <taxon>Bacteria</taxon>
        <taxon>Pseudomonadati</taxon>
        <taxon>Pseudomonadota</taxon>
        <taxon>Betaproteobacteria</taxon>
        <taxon>Burkholderiales</taxon>
        <taxon>Sphaerotilaceae</taxon>
        <taxon>Ideonella</taxon>
    </lineage>
</organism>
<keyword evidence="4" id="KW-1185">Reference proteome</keyword>
<accession>A0ABT1BJ59</accession>